<name>A0A089ZE63_METFO</name>
<dbReference type="EMBL" id="LN515531">
    <property type="protein sequence ID" value="CEA13346.1"/>
    <property type="molecule type" value="Genomic_DNA"/>
</dbReference>
<organism evidence="2 5">
    <name type="scientific">Methanobacterium formicicum</name>
    <dbReference type="NCBI Taxonomy" id="2162"/>
    <lineage>
        <taxon>Archaea</taxon>
        <taxon>Methanobacteriati</taxon>
        <taxon>Methanobacteriota</taxon>
        <taxon>Methanomada group</taxon>
        <taxon>Methanobacteria</taxon>
        <taxon>Methanobacteriales</taxon>
        <taxon>Methanobacteriaceae</taxon>
        <taxon>Methanobacterium</taxon>
    </lineage>
</organism>
<dbReference type="KEGG" id="mfi:DSM1535_1001"/>
<dbReference type="InterPro" id="IPR011055">
    <property type="entry name" value="Dup_hybrid_motif"/>
</dbReference>
<reference evidence="4" key="2">
    <citation type="submission" date="2014-09" db="EMBL/GenBank/DDBJ databases">
        <authorList>
            <person name="Bishop-Lilly K.A."/>
            <person name="Broomall S.M."/>
            <person name="Chain P.S."/>
            <person name="Chertkov O."/>
            <person name="Coyne S.R."/>
            <person name="Daligault H.E."/>
            <person name="Davenport K.W."/>
            <person name="Erkkila T."/>
            <person name="Frey K.G."/>
            <person name="Gibbons H.S."/>
            <person name="Gu W."/>
            <person name="Jaissle J."/>
            <person name="Johnson S.L."/>
            <person name="Koroleva G.I."/>
            <person name="Ladner J.T."/>
            <person name="Lo C.-C."/>
            <person name="Minogue T.D."/>
            <person name="Munk C."/>
            <person name="Palacios G.F."/>
            <person name="Redden C.L."/>
            <person name="Rosenzweig C.N."/>
            <person name="Scholz M.B."/>
            <person name="Teshima H."/>
            <person name="Xu Y."/>
        </authorList>
    </citation>
    <scope>NUCLEOTIDE SEQUENCE</scope>
    <source>
        <strain evidence="4">Mb9</strain>
    </source>
</reference>
<dbReference type="PATRIC" id="fig|2162.10.peg.2156"/>
<evidence type="ECO:0000313" key="5">
    <source>
        <dbReference type="Proteomes" id="UP000029661"/>
    </source>
</evidence>
<evidence type="ECO:0000313" key="2">
    <source>
        <dbReference type="EMBL" id="AIS31135.1"/>
    </source>
</evidence>
<proteinExistence type="predicted"/>
<protein>
    <submittedName>
        <fullName evidence="2">Peptidase M23 family</fullName>
    </submittedName>
</protein>
<dbReference type="Gene3D" id="2.70.70.10">
    <property type="entry name" value="Glucose Permease (Domain IIA)"/>
    <property type="match status" value="1"/>
</dbReference>
<dbReference type="InterPro" id="IPR050570">
    <property type="entry name" value="Cell_wall_metabolism_enzyme"/>
</dbReference>
<dbReference type="SUPFAM" id="SSF51261">
    <property type="entry name" value="Duplicated hybrid motif"/>
    <property type="match status" value="1"/>
</dbReference>
<gene>
    <name evidence="2" type="ORF">BRM9_0308</name>
    <name evidence="3" type="ORF">DSM1535_1001</name>
    <name evidence="4" type="ORF">MB9_2084</name>
</gene>
<dbReference type="AlphaFoldDB" id="A0A089ZE63"/>
<reference evidence="2" key="1">
    <citation type="submission" date="2013-12" db="EMBL/GenBank/DDBJ databases">
        <title>The complete genome sequence of Methanobacterium sp. BRM9.</title>
        <authorList>
            <consortium name="Pastoral Greenhouse Gas Research Consortium"/>
            <person name="Kelly W.J."/>
            <person name="Leahy S.C."/>
            <person name="Perry R."/>
            <person name="Li D."/>
            <person name="Altermann E."/>
            <person name="Lambie S.C."/>
            <person name="Attwood G.T."/>
        </authorList>
    </citation>
    <scope>NUCLEOTIDE SEQUENCE [LARGE SCALE GENOMIC DNA]</scope>
    <source>
        <strain evidence="2">BRM9</strain>
    </source>
</reference>
<dbReference type="KEGG" id="mfc:BRM9_0308"/>
<dbReference type="Proteomes" id="UP000062768">
    <property type="component" value="Chromosome I"/>
</dbReference>
<evidence type="ECO:0000259" key="1">
    <source>
        <dbReference type="Pfam" id="PF01551"/>
    </source>
</evidence>
<dbReference type="EMBL" id="LN734822">
    <property type="protein sequence ID" value="CEL25703.1"/>
    <property type="molecule type" value="Genomic_DNA"/>
</dbReference>
<evidence type="ECO:0000313" key="6">
    <source>
        <dbReference type="Proteomes" id="UP000062768"/>
    </source>
</evidence>
<dbReference type="STRING" id="2162.BRM9_0308"/>
<keyword evidence="6" id="KW-1185">Reference proteome</keyword>
<dbReference type="EMBL" id="CP006933">
    <property type="protein sequence ID" value="AIS31135.1"/>
    <property type="molecule type" value="Genomic_DNA"/>
</dbReference>
<dbReference type="Proteomes" id="UP000029661">
    <property type="component" value="Chromosome"/>
</dbReference>
<dbReference type="PANTHER" id="PTHR21666">
    <property type="entry name" value="PEPTIDASE-RELATED"/>
    <property type="match status" value="1"/>
</dbReference>
<dbReference type="InterPro" id="IPR016047">
    <property type="entry name" value="M23ase_b-sheet_dom"/>
</dbReference>
<evidence type="ECO:0000313" key="3">
    <source>
        <dbReference type="EMBL" id="CEA13346.1"/>
    </source>
</evidence>
<feature type="domain" description="M23ase beta-sheet core" evidence="1">
    <location>
        <begin position="135"/>
        <end position="198"/>
    </location>
</feature>
<evidence type="ECO:0000313" key="4">
    <source>
        <dbReference type="EMBL" id="CEL25703.1"/>
    </source>
</evidence>
<sequence>MRVAGRPDNGGMKPVPLEYPLEGEWMVLNSPGSKVPSHGTDSFASTYAFDLLQVDWTQKSVKFHRKSTLDQILGRVHLNDCYSYGKPIYAPISGRVVASRDGYPERDPVQPLRDISIALKNAWFFDPGKQNIQDIAGNFVIIQGEGEWEGVWIFLGHMKTGSVKVKNGDLIESGDLTGNIGHSGNSTAPHLHFQLMDGPDPLTARGLPSCFREYELYRDQTWIKVKDGIPKNKDRIRF</sequence>
<accession>A0A089ZE63</accession>
<dbReference type="GO" id="GO:0004222">
    <property type="term" value="F:metalloendopeptidase activity"/>
    <property type="evidence" value="ECO:0007669"/>
    <property type="project" value="TreeGrafter"/>
</dbReference>
<dbReference type="PANTHER" id="PTHR21666:SF270">
    <property type="entry name" value="MUREIN HYDROLASE ACTIVATOR ENVC"/>
    <property type="match status" value="1"/>
</dbReference>
<dbReference type="CDD" id="cd12797">
    <property type="entry name" value="M23_peptidase"/>
    <property type="match status" value="1"/>
</dbReference>
<dbReference type="Pfam" id="PF01551">
    <property type="entry name" value="Peptidase_M23"/>
    <property type="match status" value="1"/>
</dbReference>